<dbReference type="Proteomes" id="UP000799118">
    <property type="component" value="Unassembled WGS sequence"/>
</dbReference>
<feature type="domain" description="CxC2-like cysteine cluster KDZ transposase-associated" evidence="1">
    <location>
        <begin position="40"/>
        <end position="143"/>
    </location>
</feature>
<protein>
    <recommendedName>
        <fullName evidence="1">CxC2-like cysteine cluster KDZ transposase-associated domain-containing protein</fullName>
    </recommendedName>
</protein>
<organism evidence="2 3">
    <name type="scientific">Gymnopus androsaceus JB14</name>
    <dbReference type="NCBI Taxonomy" id="1447944"/>
    <lineage>
        <taxon>Eukaryota</taxon>
        <taxon>Fungi</taxon>
        <taxon>Dikarya</taxon>
        <taxon>Basidiomycota</taxon>
        <taxon>Agaricomycotina</taxon>
        <taxon>Agaricomycetes</taxon>
        <taxon>Agaricomycetidae</taxon>
        <taxon>Agaricales</taxon>
        <taxon>Marasmiineae</taxon>
        <taxon>Omphalotaceae</taxon>
        <taxon>Gymnopus</taxon>
    </lineage>
</organism>
<reference evidence="2" key="1">
    <citation type="journal article" date="2019" name="Environ. Microbiol.">
        <title>Fungal ecological strategies reflected in gene transcription - a case study of two litter decomposers.</title>
        <authorList>
            <person name="Barbi F."/>
            <person name="Kohler A."/>
            <person name="Barry K."/>
            <person name="Baskaran P."/>
            <person name="Daum C."/>
            <person name="Fauchery L."/>
            <person name="Ihrmark K."/>
            <person name="Kuo A."/>
            <person name="LaButti K."/>
            <person name="Lipzen A."/>
            <person name="Morin E."/>
            <person name="Grigoriev I.V."/>
            <person name="Henrissat B."/>
            <person name="Lindahl B."/>
            <person name="Martin F."/>
        </authorList>
    </citation>
    <scope>NUCLEOTIDE SEQUENCE</scope>
    <source>
        <strain evidence="2">JB14</strain>
    </source>
</reference>
<evidence type="ECO:0000313" key="3">
    <source>
        <dbReference type="Proteomes" id="UP000799118"/>
    </source>
</evidence>
<dbReference type="OrthoDB" id="3235114at2759"/>
<dbReference type="InterPro" id="IPR041457">
    <property type="entry name" value="CxC2_KDZ-assoc"/>
</dbReference>
<gene>
    <name evidence="2" type="ORF">BT96DRAFT_826041</name>
</gene>
<sequence>MNTGSYLCIGSRYFEHILLNVLWLTCLQEWKINHFQVTTLKQLGATYQLGHTPGKPCLFPRNAQADFTVIHTNGIHNVAARFCGCQGSSRTNVVQLLQACWFPSTPSDPQACTTFSCLRLFHHLNCLAKIPAYDFYHGLEIMSTSRQRIKPKV</sequence>
<name>A0A6A4HCT4_9AGAR</name>
<accession>A0A6A4HCT4</accession>
<dbReference type="Pfam" id="PF18803">
    <property type="entry name" value="CxC2"/>
    <property type="match status" value="1"/>
</dbReference>
<evidence type="ECO:0000259" key="1">
    <source>
        <dbReference type="Pfam" id="PF18803"/>
    </source>
</evidence>
<proteinExistence type="predicted"/>
<keyword evidence="3" id="KW-1185">Reference proteome</keyword>
<dbReference type="AlphaFoldDB" id="A0A6A4HCT4"/>
<evidence type="ECO:0000313" key="2">
    <source>
        <dbReference type="EMBL" id="KAE9395570.1"/>
    </source>
</evidence>
<dbReference type="EMBL" id="ML769528">
    <property type="protein sequence ID" value="KAE9395570.1"/>
    <property type="molecule type" value="Genomic_DNA"/>
</dbReference>